<dbReference type="OrthoDB" id="10023060at2759"/>
<gene>
    <name evidence="3" type="primary">LOC111120303</name>
</gene>
<feature type="compositionally biased region" description="Low complexity" evidence="1">
    <location>
        <begin position="387"/>
        <end position="396"/>
    </location>
</feature>
<dbReference type="Proteomes" id="UP000694844">
    <property type="component" value="Chromosome 2"/>
</dbReference>
<sequence length="473" mass="53531">MILINDLRNDYLVQHGLLEDRPTPLALYHLFQTASINITYQNGTTFNDYLPYGYTDPSQFTSRDEGPKGWLCHPWSHNRTDSDPPPPVVKKVRKIKTVPAPKQTKQQGWHERMWSEVIEKSHAPSHPLLGGKQWAGEVTKVALVVFVKADCRSCTNSLETLAKVHKDLHMQGERGSCVPHITSGDTPTSQPSGGRAGWVLPLCVPQQCHLPYTRTDYHGVIQEKEIMKWFGKIAESSIQNLMFEKPAKTMIEDVRLVGTLIPRYSRFLPRPPGTRTHEYYFSYQCFRLVCERLFGRAVCYSVYSSEIPAREYNDPHLELIVTKVYMERRDGAGAVITQLGKSLPSLLENRRDLPFTGSTPNTGTSWVLIRSVRMTMVCVQTSSLPSLRTTPVSLSPTSPPTPSTQKSEDRDVEGMYSFPRVCIVSRHNHRRAIFYPPLHKNDSPQSGSAGKTSQSTGKFLVNPEKYMAQTEHF</sequence>
<dbReference type="KEGG" id="cvn:111120303"/>
<protein>
    <submittedName>
        <fullName evidence="3">Uncharacterized protein LOC111120303</fullName>
    </submittedName>
</protein>
<accession>A0A8B8CLU2</accession>
<dbReference type="GeneID" id="111120303"/>
<keyword evidence="2" id="KW-1185">Reference proteome</keyword>
<proteinExistence type="predicted"/>
<dbReference type="AlphaFoldDB" id="A0A8B8CLU2"/>
<reference evidence="3" key="1">
    <citation type="submission" date="2025-08" db="UniProtKB">
        <authorList>
            <consortium name="RefSeq"/>
        </authorList>
    </citation>
    <scope>IDENTIFICATION</scope>
    <source>
        <tissue evidence="3">Whole sample</tissue>
    </source>
</reference>
<evidence type="ECO:0000313" key="2">
    <source>
        <dbReference type="Proteomes" id="UP000694844"/>
    </source>
</evidence>
<name>A0A8B8CLU2_CRAVI</name>
<feature type="region of interest" description="Disordered" evidence="1">
    <location>
        <begin position="436"/>
        <end position="463"/>
    </location>
</feature>
<evidence type="ECO:0000313" key="3">
    <source>
        <dbReference type="RefSeq" id="XP_022316740.1"/>
    </source>
</evidence>
<evidence type="ECO:0000256" key="1">
    <source>
        <dbReference type="SAM" id="MobiDB-lite"/>
    </source>
</evidence>
<feature type="compositionally biased region" description="Polar residues" evidence="1">
    <location>
        <begin position="443"/>
        <end position="457"/>
    </location>
</feature>
<dbReference type="RefSeq" id="XP_022316740.1">
    <property type="nucleotide sequence ID" value="XM_022461032.1"/>
</dbReference>
<feature type="region of interest" description="Disordered" evidence="1">
    <location>
        <begin position="387"/>
        <end position="411"/>
    </location>
</feature>
<organism evidence="2 3">
    <name type="scientific">Crassostrea virginica</name>
    <name type="common">Eastern oyster</name>
    <dbReference type="NCBI Taxonomy" id="6565"/>
    <lineage>
        <taxon>Eukaryota</taxon>
        <taxon>Metazoa</taxon>
        <taxon>Spiralia</taxon>
        <taxon>Lophotrochozoa</taxon>
        <taxon>Mollusca</taxon>
        <taxon>Bivalvia</taxon>
        <taxon>Autobranchia</taxon>
        <taxon>Pteriomorphia</taxon>
        <taxon>Ostreida</taxon>
        <taxon>Ostreoidea</taxon>
        <taxon>Ostreidae</taxon>
        <taxon>Crassostrea</taxon>
    </lineage>
</organism>